<accession>A0ABY3SFG4</accession>
<dbReference type="SUPFAM" id="SSF52833">
    <property type="entry name" value="Thioredoxin-like"/>
    <property type="match status" value="1"/>
</dbReference>
<dbReference type="Gene3D" id="3.40.30.10">
    <property type="entry name" value="Glutaredoxin"/>
    <property type="match status" value="1"/>
</dbReference>
<dbReference type="EMBL" id="CP090978">
    <property type="protein sequence ID" value="UJF32552.1"/>
    <property type="molecule type" value="Genomic_DNA"/>
</dbReference>
<gene>
    <name evidence="1" type="ORF">L0M14_23310</name>
</gene>
<reference evidence="1 2" key="1">
    <citation type="journal article" date="2024" name="Int. J. Syst. Evol. Microbiol.">
        <title>Paenibacillus hexagrammi sp. nov., a novel bacterium isolated from the gut content of Hexagrammos agrammus.</title>
        <authorList>
            <person name="Jung H.K."/>
            <person name="Kim D.G."/>
            <person name="Zin H."/>
            <person name="Park J."/>
            <person name="Jung H."/>
            <person name="Kim Y.O."/>
            <person name="Kong H.J."/>
            <person name="Kim J.W."/>
            <person name="Kim Y.S."/>
        </authorList>
    </citation>
    <scope>NUCLEOTIDE SEQUENCE [LARGE SCALE GENOMIC DNA]</scope>
    <source>
        <strain evidence="1 2">YPD9-1</strain>
    </source>
</reference>
<evidence type="ECO:0000313" key="1">
    <source>
        <dbReference type="EMBL" id="UJF32552.1"/>
    </source>
</evidence>
<organism evidence="1 2">
    <name type="scientific">Paenibacillus hexagrammi</name>
    <dbReference type="NCBI Taxonomy" id="2908839"/>
    <lineage>
        <taxon>Bacteria</taxon>
        <taxon>Bacillati</taxon>
        <taxon>Bacillota</taxon>
        <taxon>Bacilli</taxon>
        <taxon>Bacillales</taxon>
        <taxon>Paenibacillaceae</taxon>
        <taxon>Paenibacillus</taxon>
    </lineage>
</organism>
<sequence>MSTNLANKLRTGIKPQQFIDGMEKNQEQFLAYYNSFEWASEDDKEFFEQLNNRDDLRCLILCADWCGDVVRNVPVVFRALENSGVPVEVLIQEQNMDVMDQFLTMGGRAIPIVIFTDTGGFVLGQWGPRPKHVQAVMTQFKQENPDREAPDYNEKIQVARAEMGRQYGEGNSYHAAIVQELRELISTF</sequence>
<keyword evidence="2" id="KW-1185">Reference proteome</keyword>
<name>A0ABY3SFG4_9BACL</name>
<dbReference type="Pfam" id="PF14595">
    <property type="entry name" value="Thioredoxin_9"/>
    <property type="match status" value="1"/>
</dbReference>
<dbReference type="InterPro" id="IPR036249">
    <property type="entry name" value="Thioredoxin-like_sf"/>
</dbReference>
<evidence type="ECO:0000313" key="2">
    <source>
        <dbReference type="Proteomes" id="UP001649230"/>
    </source>
</evidence>
<protein>
    <submittedName>
        <fullName evidence="1">Thioredoxin family protein</fullName>
    </submittedName>
</protein>
<proteinExistence type="predicted"/>
<dbReference type="RefSeq" id="WP_235118901.1">
    <property type="nucleotide sequence ID" value="NZ_CP090978.1"/>
</dbReference>
<dbReference type="Proteomes" id="UP001649230">
    <property type="component" value="Chromosome"/>
</dbReference>